<evidence type="ECO:0008006" key="3">
    <source>
        <dbReference type="Google" id="ProtNLM"/>
    </source>
</evidence>
<accession>A0A068QQZ3</accession>
<dbReference type="RefSeq" id="WP_045969694.1">
    <property type="nucleotide sequence ID" value="NZ_CAWMED010000001.1"/>
</dbReference>
<proteinExistence type="predicted"/>
<dbReference type="OrthoDB" id="6636547at2"/>
<dbReference type="AlphaFoldDB" id="A0A068QQZ3"/>
<dbReference type="Proteomes" id="UP000032721">
    <property type="component" value="Chromosome"/>
</dbReference>
<dbReference type="PROSITE" id="PS51257">
    <property type="entry name" value="PROKAR_LIPOPROTEIN"/>
    <property type="match status" value="1"/>
</dbReference>
<dbReference type="STRING" id="351671.XDD1_1372"/>
<dbReference type="KEGG" id="xdo:XDD1_1372"/>
<name>A0A068QQZ3_9GAMM</name>
<sequence length="127" mass="14082">MRRLFFIISVFLISACTRQTVYIYPNGNSLKDAQVGVPYNELINIPGVIDMGFSAQVTPSDSGLTWNPSDYTTPVQPATAKDYSRIQIQGTPIRAGEIHIKISGGIYGNMFTKVGKFNKTYTIKVKE</sequence>
<dbReference type="EMBL" id="FO704550">
    <property type="protein sequence ID" value="CDG17071.1"/>
    <property type="molecule type" value="Genomic_DNA"/>
</dbReference>
<evidence type="ECO:0000313" key="1">
    <source>
        <dbReference type="EMBL" id="CDG17071.1"/>
    </source>
</evidence>
<dbReference type="HOGENOM" id="CLU_152358_1_0_6"/>
<gene>
    <name evidence="1" type="ORF">XDD1_1372</name>
</gene>
<protein>
    <recommendedName>
        <fullName evidence="3">Lipoprotein</fullName>
    </recommendedName>
</protein>
<organism evidence="1 2">
    <name type="scientific">Xenorhabdus doucetiae</name>
    <dbReference type="NCBI Taxonomy" id="351671"/>
    <lineage>
        <taxon>Bacteria</taxon>
        <taxon>Pseudomonadati</taxon>
        <taxon>Pseudomonadota</taxon>
        <taxon>Gammaproteobacteria</taxon>
        <taxon>Enterobacterales</taxon>
        <taxon>Morganellaceae</taxon>
        <taxon>Xenorhabdus</taxon>
    </lineage>
</organism>
<evidence type="ECO:0000313" key="2">
    <source>
        <dbReference type="Proteomes" id="UP000032721"/>
    </source>
</evidence>
<reference evidence="1 2" key="1">
    <citation type="submission" date="2013-07" db="EMBL/GenBank/DDBJ databases">
        <authorList>
            <person name="Genoscope - CEA"/>
        </authorList>
    </citation>
    <scope>NUCLEOTIDE SEQUENCE [LARGE SCALE GENOMIC DNA]</scope>
    <source>
        <strain evidence="2">FRM16 / DSM 17909</strain>
    </source>
</reference>